<organism evidence="2 3">
    <name type="scientific">Biomphalaria pfeifferi</name>
    <name type="common">Bloodfluke planorb</name>
    <name type="synonym">Freshwater snail</name>
    <dbReference type="NCBI Taxonomy" id="112525"/>
    <lineage>
        <taxon>Eukaryota</taxon>
        <taxon>Metazoa</taxon>
        <taxon>Spiralia</taxon>
        <taxon>Lophotrochozoa</taxon>
        <taxon>Mollusca</taxon>
        <taxon>Gastropoda</taxon>
        <taxon>Heterobranchia</taxon>
        <taxon>Euthyneura</taxon>
        <taxon>Panpulmonata</taxon>
        <taxon>Hygrophila</taxon>
        <taxon>Lymnaeoidea</taxon>
        <taxon>Planorbidae</taxon>
        <taxon>Biomphalaria</taxon>
    </lineage>
</organism>
<protein>
    <submittedName>
        <fullName evidence="2">Uncharacterized protein</fullName>
    </submittedName>
</protein>
<reference evidence="2" key="2">
    <citation type="submission" date="2023-04" db="EMBL/GenBank/DDBJ databases">
        <authorList>
            <person name="Bu L."/>
            <person name="Lu L."/>
            <person name="Laidemitt M.R."/>
            <person name="Zhang S.M."/>
            <person name="Mutuku M."/>
            <person name="Mkoji G."/>
            <person name="Steinauer M."/>
            <person name="Loker E.S."/>
        </authorList>
    </citation>
    <scope>NUCLEOTIDE SEQUENCE</scope>
    <source>
        <strain evidence="2">KasaAsao</strain>
        <tissue evidence="2">Whole Snail</tissue>
    </source>
</reference>
<gene>
    <name evidence="2" type="ORF">Bpfe_020060</name>
</gene>
<keyword evidence="3" id="KW-1185">Reference proteome</keyword>
<feature type="chain" id="PRO_5042249676" evidence="1">
    <location>
        <begin position="22"/>
        <end position="93"/>
    </location>
</feature>
<dbReference type="EMBL" id="JASAOG010000113">
    <property type="protein sequence ID" value="KAK0050532.1"/>
    <property type="molecule type" value="Genomic_DNA"/>
</dbReference>
<sequence length="93" mass="10303">MKQSISVVLIVALAFVMTTQAQKCRNNEDCHSVCIHDPDHSVCDVPSGDCHCHEYGHISCTNNEICKVKCYNQAACCHNDHHCHCDEPCTSGK</sequence>
<evidence type="ECO:0000256" key="1">
    <source>
        <dbReference type="SAM" id="SignalP"/>
    </source>
</evidence>
<accession>A0AAD8B9I9</accession>
<feature type="signal peptide" evidence="1">
    <location>
        <begin position="1"/>
        <end position="21"/>
    </location>
</feature>
<evidence type="ECO:0000313" key="2">
    <source>
        <dbReference type="EMBL" id="KAK0050532.1"/>
    </source>
</evidence>
<name>A0AAD8B9I9_BIOPF</name>
<comment type="caution">
    <text evidence="2">The sequence shown here is derived from an EMBL/GenBank/DDBJ whole genome shotgun (WGS) entry which is preliminary data.</text>
</comment>
<evidence type="ECO:0000313" key="3">
    <source>
        <dbReference type="Proteomes" id="UP001233172"/>
    </source>
</evidence>
<dbReference type="Proteomes" id="UP001233172">
    <property type="component" value="Unassembled WGS sequence"/>
</dbReference>
<proteinExistence type="predicted"/>
<dbReference type="AlphaFoldDB" id="A0AAD8B9I9"/>
<keyword evidence="1" id="KW-0732">Signal</keyword>
<reference evidence="2" key="1">
    <citation type="journal article" date="2023" name="PLoS Negl. Trop. Dis.">
        <title>A genome sequence for Biomphalaria pfeifferi, the major vector snail for the human-infecting parasite Schistosoma mansoni.</title>
        <authorList>
            <person name="Bu L."/>
            <person name="Lu L."/>
            <person name="Laidemitt M.R."/>
            <person name="Zhang S.M."/>
            <person name="Mutuku M."/>
            <person name="Mkoji G."/>
            <person name="Steinauer M."/>
            <person name="Loker E.S."/>
        </authorList>
    </citation>
    <scope>NUCLEOTIDE SEQUENCE</scope>
    <source>
        <strain evidence="2">KasaAsao</strain>
    </source>
</reference>